<reference evidence="4" key="1">
    <citation type="journal article" date="2020" name="Fungal Divers.">
        <title>Resolving the Mortierellaceae phylogeny through synthesis of multi-gene phylogenetics and phylogenomics.</title>
        <authorList>
            <person name="Vandepol N."/>
            <person name="Liber J."/>
            <person name="Desiro A."/>
            <person name="Na H."/>
            <person name="Kennedy M."/>
            <person name="Barry K."/>
            <person name="Grigoriev I.V."/>
            <person name="Miller A.N."/>
            <person name="O'Donnell K."/>
            <person name="Stajich J.E."/>
            <person name="Bonito G."/>
        </authorList>
    </citation>
    <scope>NUCLEOTIDE SEQUENCE</scope>
    <source>
        <strain evidence="4">NVP60</strain>
    </source>
</reference>
<sequence>MADSNQRPCKVSYNGSLRRFLIARPAIWLDFENKIRTVYSIPGNLALDVQYKDDEGDLITLNTDSELDDVLAMHTIFTPLAPVKFDVVARGQSMFPSMDSFSTRASSVVDDDDIHSQTAPSQMSNSIYGSYHSDDVSLIDLEEERDEHETESRQPEEEEALTLTASVAETLEQSISYPQQDLEDAARLQKEVDRLEALKLDAPIFTSSLLGAGVEDARDNVHDIKQSVSSSVSTLTAEFQDTIAENTLDAFESTASRPEREVQEEQEVIIEERKVEIETASAASESESFPTTSTASTSTSEHRSLNDDSALIEQFQLLIKEFQEIIQNNPQLVALAGVIMNKILSNVKVNVESFANYLHAQAQVAAQNSQRSAAEASAQLQEAAARAATHAQEAAAKAAAQAQEVAVNAGLRAQEAAAQMHRAATQMQEATTAPQPQEHQRPLFPQHPHHPQHPRHRGAFKPFFSHHHGFQGHGQHNHALNTLFGQSAVPQMASFGAPPQAPTSHSGSSSSTSSSLGRSNTIHSSKPSPFSCGFPFNSTFPANHANTTFKSDRPVAGDTEASSSSSPTQTEKGKAVDTNTQPHEQGSPSSMMPGSFPGQPQMSELKPGWSWARLPDDGPEHVQPPSTRAKYGWVWNDAGGEKAEIVENQAPVSTLY</sequence>
<gene>
    <name evidence="4" type="ORF">BGZ97_001950</name>
</gene>
<feature type="region of interest" description="Disordered" evidence="2">
    <location>
        <begin position="417"/>
        <end position="477"/>
    </location>
</feature>
<dbReference type="InterPro" id="IPR053793">
    <property type="entry name" value="PB1-like"/>
</dbReference>
<dbReference type="Gene3D" id="3.10.20.90">
    <property type="entry name" value="Phosphatidylinositol 3-kinase Catalytic Subunit, Chain A, domain 1"/>
    <property type="match status" value="1"/>
</dbReference>
<dbReference type="Pfam" id="PF00564">
    <property type="entry name" value="PB1"/>
    <property type="match status" value="1"/>
</dbReference>
<feature type="region of interest" description="Disordered" evidence="2">
    <location>
        <begin position="106"/>
        <end position="130"/>
    </location>
</feature>
<feature type="compositionally biased region" description="Polar residues" evidence="2">
    <location>
        <begin position="560"/>
        <end position="570"/>
    </location>
</feature>
<evidence type="ECO:0000313" key="5">
    <source>
        <dbReference type="Proteomes" id="UP000823405"/>
    </source>
</evidence>
<name>A0A9P6QVH0_9FUNG</name>
<dbReference type="PROSITE" id="PS51745">
    <property type="entry name" value="PB1"/>
    <property type="match status" value="1"/>
</dbReference>
<feature type="region of interest" description="Disordered" evidence="2">
    <location>
        <begin position="492"/>
        <end position="525"/>
    </location>
</feature>
<evidence type="ECO:0000256" key="1">
    <source>
        <dbReference type="SAM" id="Coils"/>
    </source>
</evidence>
<proteinExistence type="predicted"/>
<evidence type="ECO:0000256" key="2">
    <source>
        <dbReference type="SAM" id="MobiDB-lite"/>
    </source>
</evidence>
<dbReference type="EMBL" id="JAAAIN010001411">
    <property type="protein sequence ID" value="KAG0303337.1"/>
    <property type="molecule type" value="Genomic_DNA"/>
</dbReference>
<accession>A0A9P6QVH0</accession>
<feature type="region of interest" description="Disordered" evidence="2">
    <location>
        <begin position="279"/>
        <end position="305"/>
    </location>
</feature>
<dbReference type="SMART" id="SM00666">
    <property type="entry name" value="PB1"/>
    <property type="match status" value="1"/>
</dbReference>
<feature type="compositionally biased region" description="Low complexity" evidence="2">
    <location>
        <begin position="279"/>
        <end position="299"/>
    </location>
</feature>
<dbReference type="Proteomes" id="UP000823405">
    <property type="component" value="Unassembled WGS sequence"/>
</dbReference>
<feature type="compositionally biased region" description="Polar residues" evidence="2">
    <location>
        <begin position="116"/>
        <end position="128"/>
    </location>
</feature>
<feature type="compositionally biased region" description="Low complexity" evidence="2">
    <location>
        <begin position="417"/>
        <end position="428"/>
    </location>
</feature>
<dbReference type="AlphaFoldDB" id="A0A9P6QVH0"/>
<dbReference type="OrthoDB" id="661148at2759"/>
<dbReference type="InterPro" id="IPR000270">
    <property type="entry name" value="PB1_dom"/>
</dbReference>
<feature type="compositionally biased region" description="Low complexity" evidence="2">
    <location>
        <begin position="585"/>
        <end position="600"/>
    </location>
</feature>
<feature type="compositionally biased region" description="Basic residues" evidence="2">
    <location>
        <begin position="447"/>
        <end position="470"/>
    </location>
</feature>
<feature type="domain" description="PB1" evidence="3">
    <location>
        <begin position="6"/>
        <end position="83"/>
    </location>
</feature>
<comment type="caution">
    <text evidence="4">The sequence shown here is derived from an EMBL/GenBank/DDBJ whole genome shotgun (WGS) entry which is preliminary data.</text>
</comment>
<organism evidence="4 5">
    <name type="scientific">Linnemannia gamsii</name>
    <dbReference type="NCBI Taxonomy" id="64522"/>
    <lineage>
        <taxon>Eukaryota</taxon>
        <taxon>Fungi</taxon>
        <taxon>Fungi incertae sedis</taxon>
        <taxon>Mucoromycota</taxon>
        <taxon>Mortierellomycotina</taxon>
        <taxon>Mortierellomycetes</taxon>
        <taxon>Mortierellales</taxon>
        <taxon>Mortierellaceae</taxon>
        <taxon>Linnemannia</taxon>
    </lineage>
</organism>
<keyword evidence="5" id="KW-1185">Reference proteome</keyword>
<evidence type="ECO:0000259" key="3">
    <source>
        <dbReference type="PROSITE" id="PS51745"/>
    </source>
</evidence>
<feature type="region of interest" description="Disordered" evidence="2">
    <location>
        <begin position="545"/>
        <end position="601"/>
    </location>
</feature>
<protein>
    <recommendedName>
        <fullName evidence="3">PB1 domain-containing protein</fullName>
    </recommendedName>
</protein>
<evidence type="ECO:0000313" key="4">
    <source>
        <dbReference type="EMBL" id="KAG0303337.1"/>
    </source>
</evidence>
<feature type="compositionally biased region" description="Low complexity" evidence="2">
    <location>
        <begin position="503"/>
        <end position="519"/>
    </location>
</feature>
<dbReference type="SUPFAM" id="SSF54277">
    <property type="entry name" value="CAD &amp; PB1 domains"/>
    <property type="match status" value="1"/>
</dbReference>
<feature type="coiled-coil region" evidence="1">
    <location>
        <begin position="366"/>
        <end position="393"/>
    </location>
</feature>
<keyword evidence="1" id="KW-0175">Coiled coil</keyword>
<dbReference type="CDD" id="cd05992">
    <property type="entry name" value="PB1"/>
    <property type="match status" value="1"/>
</dbReference>
<feature type="non-terminal residue" evidence="4">
    <location>
        <position position="656"/>
    </location>
</feature>